<feature type="compositionally biased region" description="Polar residues" evidence="11">
    <location>
        <begin position="436"/>
        <end position="456"/>
    </location>
</feature>
<evidence type="ECO:0000256" key="9">
    <source>
        <dbReference type="ARBA" id="ARBA00032453"/>
    </source>
</evidence>
<dbReference type="CDD" id="cd02659">
    <property type="entry name" value="peptidase_C19C"/>
    <property type="match status" value="1"/>
</dbReference>
<keyword evidence="6" id="KW-0788">Thiol protease</keyword>
<evidence type="ECO:0000256" key="5">
    <source>
        <dbReference type="ARBA" id="ARBA00022801"/>
    </source>
</evidence>
<evidence type="ECO:0000256" key="6">
    <source>
        <dbReference type="ARBA" id="ARBA00022807"/>
    </source>
</evidence>
<dbReference type="PANTHER" id="PTHR24006">
    <property type="entry name" value="UBIQUITIN CARBOXYL-TERMINAL HYDROLASE"/>
    <property type="match status" value="1"/>
</dbReference>
<dbReference type="OrthoDB" id="289038at2759"/>
<evidence type="ECO:0000259" key="12">
    <source>
        <dbReference type="PROSITE" id="PS50235"/>
    </source>
</evidence>
<dbReference type="SUPFAM" id="SSF54236">
    <property type="entry name" value="Ubiquitin-like"/>
    <property type="match status" value="1"/>
</dbReference>
<organism evidence="13 14">
    <name type="scientific">Strongylocentrotus purpuratus</name>
    <name type="common">Purple sea urchin</name>
    <dbReference type="NCBI Taxonomy" id="7668"/>
    <lineage>
        <taxon>Eukaryota</taxon>
        <taxon>Metazoa</taxon>
        <taxon>Echinodermata</taxon>
        <taxon>Eleutherozoa</taxon>
        <taxon>Echinozoa</taxon>
        <taxon>Echinoidea</taxon>
        <taxon>Euechinoidea</taxon>
        <taxon>Echinacea</taxon>
        <taxon>Camarodonta</taxon>
        <taxon>Echinidea</taxon>
        <taxon>Strongylocentrotidae</taxon>
        <taxon>Strongylocentrotus</taxon>
    </lineage>
</organism>
<protein>
    <recommendedName>
        <fullName evidence="7">Ubiquitin carboxyl-terminal hydrolase 47</fullName>
        <ecNumber evidence="2">3.4.19.12</ecNumber>
    </recommendedName>
    <alternativeName>
        <fullName evidence="8">Ubiquitin thioesterase 47</fullName>
    </alternativeName>
    <alternativeName>
        <fullName evidence="9">Ubiquitin-specific-processing protease 47</fullName>
    </alternativeName>
</protein>
<evidence type="ECO:0000256" key="10">
    <source>
        <dbReference type="SAM" id="Coils"/>
    </source>
</evidence>
<keyword evidence="5" id="KW-0378">Hydrolase</keyword>
<dbReference type="Pfam" id="PF00443">
    <property type="entry name" value="UCH"/>
    <property type="match status" value="1"/>
</dbReference>
<evidence type="ECO:0000256" key="1">
    <source>
        <dbReference type="ARBA" id="ARBA00000707"/>
    </source>
</evidence>
<keyword evidence="10" id="KW-0175">Coiled coil</keyword>
<dbReference type="SUPFAM" id="SSF54001">
    <property type="entry name" value="Cysteine proteinases"/>
    <property type="match status" value="1"/>
</dbReference>
<dbReference type="InterPro" id="IPR001394">
    <property type="entry name" value="Peptidase_C19_UCH"/>
</dbReference>
<dbReference type="GO" id="GO:0006508">
    <property type="term" value="P:proteolysis"/>
    <property type="evidence" value="ECO:0007669"/>
    <property type="project" value="UniProtKB-KW"/>
</dbReference>
<dbReference type="InterPro" id="IPR029071">
    <property type="entry name" value="Ubiquitin-like_domsf"/>
</dbReference>
<sequence length="1454" mass="164320">MVPIDNSQLVPTNDTCTADLPKILCIIYDITNPQWQTCKFTVTLPTSTTTVELCEEVARQANYEPDTFELYWLRAGKDGNDNLFLNDKGQKSLGELGMLTVGRNLFNLQDKDGAQPVPIQAGASGTTKSPSEIDALNLATDDTSPIITATSDTSSLSSDYSSYVPYSSAVIGRSETGFVGLVNQAMTCYLNSLMQTLYMTPEFRNAVYKWEYTDTQEERSKSIPYHLQRLFIQLQTSKKRSIETTDVTRSFGWDSSEAWQQHDVQELCRVMFDALEKKWKNTDQSNLINQLYQGQLKDYVKCLKCGYESARSDAFLDIPLVIRPFGANKVYSSVDEALRAFVEPETLDESNQYFCEKCNMKCDAHKGLKFQHFPYLLTLQLKRFDFDYNTMHRIKLNDKMTFPEILDLNAFVVSEADSQGEPPTKTTVQAYVEGETQSDSGAENEDGSPSSQSQENSLEDALDEGIVMEQASTTAITNHRNDQERQTRGPYTYELFSIMVHSGTASGGHYYAYIKSFTDGQWYCFNDQHVSRITYDDIRKTYGGEPTHYRGYYSSSYTSSTNAYMLMYRQIDPLHNASFMNADNFPSHISHLSKGLYQEEEEEKRQREIERNTCKIKLFGVHPVTGKTIETRLEVHKDRTLTEATQQGHQLLGYDEVIPLEQCRLVKYDEFHESLERSYEDEEDTPMGQVLGGVKGSYMFDLLMETRTAEQQFQSYKPGGVTIKLFVVDLRQGEIHNPITTRAYHQTTLTDFKEQIEGLTGLPPSKMRLVLEKYYNELRLLTVPGKNLKTEGFSKCNKVFVEASGLEDMDTDFPHSQLYTLLDRYANTIRLLVSLPPLSGEEEDSAKEEVSETSSSNDSVAEKFSDLQVETGGLSPNKIPTPSPTGSSSTLSDDQPLEKNGVNLVGSETDSGVVSLNEARLTDEQAGEDENVVGDELRGEPDGGCDGPQEKQSIVDPLNAQELTDALNAAQPITSDATPSSHPQKDASHRDKGESATTRVPSLSSQRQIAKSHLTLPVASQSQSAASCTECGKLQVPDAGILRPRAMSPLPGPLNPQIMDAIHRRRDAVDQACDRGGDGVEQSGPSEPPLGYVEPSVDSDQEVSDAARALKKKKIWYFKPLELSDTEEGRVLLVNLDRRMSLGFFKSCVETHVGTTSLNFKVYRVYANNQEFESIRLNETLQSYSDDSRIVIKLGRALRKGEYRVNIHQLLVNSNEPIRYLFDWVFAKGMTVLQSKKELLPELKKKCSIDIPLDRLRLRKKSWKNPATIFLNDRIYEEDIPIFTNWEVFVELLDRPELVASSSQLALYVRRWRPSQMKLDPFEEVILDDTNVSDLKTALSELSEIPLENIEFAKGRGTFPCEISLLEMNTDLEWEPRVTALNTWPLYITDDGTVIYYRDNREELKELQEDEKKEIQKKENARLSKTGQKVTYSPRKERALKIYTDSPPPYSAIN</sequence>
<evidence type="ECO:0000256" key="4">
    <source>
        <dbReference type="ARBA" id="ARBA00022786"/>
    </source>
</evidence>
<comment type="catalytic activity">
    <reaction evidence="1">
        <text>Thiol-dependent hydrolysis of ester, thioester, amide, peptide and isopeptide bonds formed by the C-terminal Gly of ubiquitin (a 76-residue protein attached to proteins as an intracellular targeting signal).</text>
        <dbReference type="EC" id="3.4.19.12"/>
    </reaction>
</comment>
<dbReference type="GO" id="GO:0016579">
    <property type="term" value="P:protein deubiquitination"/>
    <property type="evidence" value="ECO:0007669"/>
    <property type="project" value="InterPro"/>
</dbReference>
<dbReference type="Pfam" id="PF25985">
    <property type="entry name" value="Ubiquitin_USP47_N"/>
    <property type="match status" value="1"/>
</dbReference>
<feature type="coiled-coil region" evidence="10">
    <location>
        <begin position="1397"/>
        <end position="1424"/>
    </location>
</feature>
<dbReference type="InterPro" id="IPR018200">
    <property type="entry name" value="USP_CS"/>
</dbReference>
<dbReference type="GO" id="GO:0005829">
    <property type="term" value="C:cytosol"/>
    <property type="evidence" value="ECO:0000318"/>
    <property type="project" value="GO_Central"/>
</dbReference>
<dbReference type="OMA" id="CEWIVSK"/>
<evidence type="ECO:0000256" key="2">
    <source>
        <dbReference type="ARBA" id="ARBA00012759"/>
    </source>
</evidence>
<dbReference type="PROSITE" id="PS00973">
    <property type="entry name" value="USP_2"/>
    <property type="match status" value="1"/>
</dbReference>
<dbReference type="InterPro" id="IPR000626">
    <property type="entry name" value="Ubiquitin-like_dom"/>
</dbReference>
<dbReference type="GeneID" id="105447545"/>
<evidence type="ECO:0000256" key="11">
    <source>
        <dbReference type="SAM" id="MobiDB-lite"/>
    </source>
</evidence>
<name>A0A7M7P0G5_STRPU</name>
<evidence type="ECO:0000313" key="14">
    <source>
        <dbReference type="Proteomes" id="UP000007110"/>
    </source>
</evidence>
<dbReference type="InterPro" id="IPR045578">
    <property type="entry name" value="USP47_C"/>
</dbReference>
<feature type="domain" description="USP" evidence="12">
    <location>
        <begin position="179"/>
        <end position="571"/>
    </location>
</feature>
<keyword evidence="3" id="KW-0645">Protease</keyword>
<dbReference type="Pfam" id="PF14560">
    <property type="entry name" value="Ubiquitin_2"/>
    <property type="match status" value="1"/>
</dbReference>
<dbReference type="RefSeq" id="XP_030843691.1">
    <property type="nucleotide sequence ID" value="XM_030987831.1"/>
</dbReference>
<evidence type="ECO:0000256" key="3">
    <source>
        <dbReference type="ARBA" id="ARBA00022670"/>
    </source>
</evidence>
<dbReference type="CTD" id="55031"/>
<dbReference type="GO" id="GO:0031647">
    <property type="term" value="P:regulation of protein stability"/>
    <property type="evidence" value="ECO:0000318"/>
    <property type="project" value="GO_Central"/>
</dbReference>
<feature type="region of interest" description="Disordered" evidence="11">
    <location>
        <begin position="436"/>
        <end position="459"/>
    </location>
</feature>
<evidence type="ECO:0000313" key="13">
    <source>
        <dbReference type="EnsemblMetazoa" id="XP_030843691"/>
    </source>
</evidence>
<dbReference type="EnsemblMetazoa" id="XM_030987831">
    <property type="protein sequence ID" value="XP_030843691"/>
    <property type="gene ID" value="LOC105447545"/>
</dbReference>
<feature type="region of interest" description="Disordered" evidence="11">
    <location>
        <begin position="839"/>
        <end position="952"/>
    </location>
</feature>
<dbReference type="Pfam" id="PF19718">
    <property type="entry name" value="USP47_C"/>
    <property type="match status" value="1"/>
</dbReference>
<feature type="compositionally biased region" description="Polar residues" evidence="11">
    <location>
        <begin position="973"/>
        <end position="982"/>
    </location>
</feature>
<reference evidence="13" key="2">
    <citation type="submission" date="2021-01" db="UniProtKB">
        <authorList>
            <consortium name="EnsemblMetazoa"/>
        </authorList>
    </citation>
    <scope>IDENTIFICATION</scope>
</reference>
<feature type="region of interest" description="Disordered" evidence="11">
    <location>
        <begin position="973"/>
        <end position="1011"/>
    </location>
</feature>
<dbReference type="InParanoid" id="A0A7M7P0G5"/>
<evidence type="ECO:0000256" key="7">
    <source>
        <dbReference type="ARBA" id="ARBA00026136"/>
    </source>
</evidence>
<feature type="compositionally biased region" description="Basic and acidic residues" evidence="11">
    <location>
        <begin position="983"/>
        <end position="994"/>
    </location>
</feature>
<dbReference type="PROSITE" id="PS50235">
    <property type="entry name" value="USP_3"/>
    <property type="match status" value="1"/>
</dbReference>
<dbReference type="Proteomes" id="UP000007110">
    <property type="component" value="Unassembled WGS sequence"/>
</dbReference>
<accession>A0A7M7P0G5</accession>
<dbReference type="Gene3D" id="3.90.70.10">
    <property type="entry name" value="Cysteine proteinases"/>
    <property type="match status" value="1"/>
</dbReference>
<dbReference type="InterPro" id="IPR028889">
    <property type="entry name" value="USP"/>
</dbReference>
<dbReference type="EC" id="3.4.19.12" evidence="2"/>
<feature type="compositionally biased region" description="Polar residues" evidence="11">
    <location>
        <begin position="995"/>
        <end position="1009"/>
    </location>
</feature>
<reference evidence="14" key="1">
    <citation type="submission" date="2015-02" db="EMBL/GenBank/DDBJ databases">
        <title>Genome sequencing for Strongylocentrotus purpuratus.</title>
        <authorList>
            <person name="Murali S."/>
            <person name="Liu Y."/>
            <person name="Vee V."/>
            <person name="English A."/>
            <person name="Wang M."/>
            <person name="Skinner E."/>
            <person name="Han Y."/>
            <person name="Muzny D.M."/>
            <person name="Worley K.C."/>
            <person name="Gibbs R.A."/>
        </authorList>
    </citation>
    <scope>NUCLEOTIDE SEQUENCE</scope>
</reference>
<keyword evidence="14" id="KW-1185">Reference proteome</keyword>
<proteinExistence type="predicted"/>
<dbReference type="GO" id="GO:0004843">
    <property type="term" value="F:cysteine-type deubiquitinase activity"/>
    <property type="evidence" value="ECO:0000318"/>
    <property type="project" value="GO_Central"/>
</dbReference>
<evidence type="ECO:0000256" key="8">
    <source>
        <dbReference type="ARBA" id="ARBA00029910"/>
    </source>
</evidence>
<keyword evidence="4" id="KW-0833">Ubl conjugation pathway</keyword>
<dbReference type="KEGG" id="spu:105447545"/>
<dbReference type="PROSITE" id="PS00972">
    <property type="entry name" value="USP_1"/>
    <property type="match status" value="1"/>
</dbReference>
<dbReference type="InterPro" id="IPR038765">
    <property type="entry name" value="Papain-like_cys_pep_sf"/>
</dbReference>
<dbReference type="GO" id="GO:0005634">
    <property type="term" value="C:nucleus"/>
    <property type="evidence" value="ECO:0000318"/>
    <property type="project" value="GO_Central"/>
</dbReference>
<dbReference type="PANTHER" id="PTHR24006:SF702">
    <property type="entry name" value="UBIQUITIN CARBOXYL-TERMINAL HYDROLASE 47"/>
    <property type="match status" value="1"/>
</dbReference>
<dbReference type="InterPro" id="IPR050164">
    <property type="entry name" value="Peptidase_C19"/>
</dbReference>